<evidence type="ECO:0000256" key="1">
    <source>
        <dbReference type="SAM" id="Coils"/>
    </source>
</evidence>
<evidence type="ECO:0000313" key="4">
    <source>
        <dbReference type="Proteomes" id="UP000002630"/>
    </source>
</evidence>
<keyword evidence="4" id="KW-1185">Reference proteome</keyword>
<sequence length="901" mass="94808">MGTPKKLLELIEDRDRALHLCLQYRCKLRNTEGSLRAEERLASELKGQLREANAAGEATRKLFDQVMDKVRADEGRKIRQAASSREDDKSNARYAEDARKGRLQLTRARKDLRELWLERDELAKLAGQAIQGEQAGSKRIKKLELVVSSLREQVAALALSEHRAAEEAARAEARAASAEAAEQDLRAAVEGIKTDFEALVHELRIREKQIRQMEAKNATLAVKSLPTSPTPRGHTRSRSPAETGNAEGDNQRVSPRTRRMTPESKGCVRVKELRKSRNSRVDPSPARAKEATSLNTQALAHPQKRGKRGEEAGIPPGKNGRRSNAPPAAAVPSVVYPARKQLAPRKSEIPGRVMAMSYPRGVNRVTFMPSNTHVTTPPARVPASVPARETVRPVGPILEEGNCCMEEVEEEVEEEEDGGGEVCSAPTEVAGTVTDDGRRPEAQLDQSGEEKSGAPETSPPSPGQDCAVPPQSPSPRHCRQPACTFSETAAPPASDPRPTVGMSNTTEVALADLGGAAPEDGVVGLGSAGGTERLTTDAETREGADNASAEGVPPPPLAQIASTGRFSGDDDEPGEEKSTPHGGKIEEAKSEAGHGIEATPEQPGLEEGRRDPDAAAFRPRLVEGVPVLKYGGRGKPKAKMLWVTPDLSEIFYTQAGRTKNSKKSSHMPLAGLCASKGRGDHPEPARSTTDDRCFALVQAADSLGHDNPHHKDKDGGGSESNGAGEDADEGGGGGGGSPAPGRRKWGIGGTLPANLVHGRRWRGGPGSAATTTGPTERLGASATSASGSAATAAAVGTGAGAAPQQHPAGATRERMVLETTNAEECTALVDEINELVRRAGLQRGGGGSSARGRDLFDEWVRSAVGRDAQAVDPGANGEAAEGAQEGRGSAGGDAPVALLAG</sequence>
<feature type="compositionally biased region" description="Basic and acidic residues" evidence="2">
    <location>
        <begin position="677"/>
        <end position="689"/>
    </location>
</feature>
<dbReference type="InParanoid" id="D7FSW4"/>
<feature type="region of interest" description="Disordered" evidence="2">
    <location>
        <begin position="75"/>
        <end position="95"/>
    </location>
</feature>
<dbReference type="EMBL" id="FN649760">
    <property type="protein sequence ID" value="CBJ31255.1"/>
    <property type="molecule type" value="Genomic_DNA"/>
</dbReference>
<protein>
    <submittedName>
        <fullName evidence="3">Uncharacterized protein</fullName>
    </submittedName>
</protein>
<keyword evidence="1" id="KW-0175">Coiled coil</keyword>
<feature type="compositionally biased region" description="Low complexity" evidence="2">
    <location>
        <begin position="874"/>
        <end position="887"/>
    </location>
</feature>
<feature type="compositionally biased region" description="Basic and acidic residues" evidence="2">
    <location>
        <begin position="703"/>
        <end position="716"/>
    </location>
</feature>
<dbReference type="OrthoDB" id="10402943at2759"/>
<dbReference type="Proteomes" id="UP000002630">
    <property type="component" value="Unassembled WGS sequence"/>
</dbReference>
<feature type="compositionally biased region" description="Basic and acidic residues" evidence="2">
    <location>
        <begin position="575"/>
        <end position="594"/>
    </location>
</feature>
<feature type="region of interest" description="Disordered" evidence="2">
    <location>
        <begin position="701"/>
        <end position="811"/>
    </location>
</feature>
<feature type="coiled-coil region" evidence="1">
    <location>
        <begin position="159"/>
        <end position="188"/>
    </location>
</feature>
<feature type="region of interest" description="Disordered" evidence="2">
    <location>
        <begin position="216"/>
        <end position="330"/>
    </location>
</feature>
<feature type="compositionally biased region" description="Low complexity" evidence="2">
    <location>
        <begin position="767"/>
        <end position="810"/>
    </location>
</feature>
<proteinExistence type="predicted"/>
<evidence type="ECO:0000313" key="3">
    <source>
        <dbReference type="EMBL" id="CBJ31255.1"/>
    </source>
</evidence>
<feature type="compositionally biased region" description="Basic and acidic residues" evidence="2">
    <location>
        <begin position="534"/>
        <end position="544"/>
    </location>
</feature>
<name>D7FSW4_ECTSI</name>
<feature type="compositionally biased region" description="Acidic residues" evidence="2">
    <location>
        <begin position="407"/>
        <end position="419"/>
    </location>
</feature>
<feature type="region of interest" description="Disordered" evidence="2">
    <location>
        <begin position="407"/>
        <end position="620"/>
    </location>
</feature>
<evidence type="ECO:0000256" key="2">
    <source>
        <dbReference type="SAM" id="MobiDB-lite"/>
    </source>
</evidence>
<dbReference type="AlphaFoldDB" id="D7FSW4"/>
<feature type="region of interest" description="Disordered" evidence="2">
    <location>
        <begin position="865"/>
        <end position="901"/>
    </location>
</feature>
<gene>
    <name evidence="3" type="ORF">Esi_0241_0007</name>
</gene>
<reference evidence="3 4" key="1">
    <citation type="journal article" date="2010" name="Nature">
        <title>The Ectocarpus genome and the independent evolution of multicellularity in brown algae.</title>
        <authorList>
            <person name="Cock J.M."/>
            <person name="Sterck L."/>
            <person name="Rouze P."/>
            <person name="Scornet D."/>
            <person name="Allen A.E."/>
            <person name="Amoutzias G."/>
            <person name="Anthouard V."/>
            <person name="Artiguenave F."/>
            <person name="Aury J.M."/>
            <person name="Badger J.H."/>
            <person name="Beszteri B."/>
            <person name="Billiau K."/>
            <person name="Bonnet E."/>
            <person name="Bothwell J.H."/>
            <person name="Bowler C."/>
            <person name="Boyen C."/>
            <person name="Brownlee C."/>
            <person name="Carrano C.J."/>
            <person name="Charrier B."/>
            <person name="Cho G.Y."/>
            <person name="Coelho S.M."/>
            <person name="Collen J."/>
            <person name="Corre E."/>
            <person name="Da Silva C."/>
            <person name="Delage L."/>
            <person name="Delaroque N."/>
            <person name="Dittami S.M."/>
            <person name="Doulbeau S."/>
            <person name="Elias M."/>
            <person name="Farnham G."/>
            <person name="Gachon C.M."/>
            <person name="Gschloessl B."/>
            <person name="Heesch S."/>
            <person name="Jabbari K."/>
            <person name="Jubin C."/>
            <person name="Kawai H."/>
            <person name="Kimura K."/>
            <person name="Kloareg B."/>
            <person name="Kupper F.C."/>
            <person name="Lang D."/>
            <person name="Le Bail A."/>
            <person name="Leblanc C."/>
            <person name="Lerouge P."/>
            <person name="Lohr M."/>
            <person name="Lopez P.J."/>
            <person name="Martens C."/>
            <person name="Maumus F."/>
            <person name="Michel G."/>
            <person name="Miranda-Saavedra D."/>
            <person name="Morales J."/>
            <person name="Moreau H."/>
            <person name="Motomura T."/>
            <person name="Nagasato C."/>
            <person name="Napoli C.A."/>
            <person name="Nelson D.R."/>
            <person name="Nyvall-Collen P."/>
            <person name="Peters A.F."/>
            <person name="Pommier C."/>
            <person name="Potin P."/>
            <person name="Poulain J."/>
            <person name="Quesneville H."/>
            <person name="Read B."/>
            <person name="Rensing S.A."/>
            <person name="Ritter A."/>
            <person name="Rousvoal S."/>
            <person name="Samanta M."/>
            <person name="Samson G."/>
            <person name="Schroeder D.C."/>
            <person name="Segurens B."/>
            <person name="Strittmatter M."/>
            <person name="Tonon T."/>
            <person name="Tregear J.W."/>
            <person name="Valentin K."/>
            <person name="von Dassow P."/>
            <person name="Yamagishi T."/>
            <person name="Van de Peer Y."/>
            <person name="Wincker P."/>
        </authorList>
    </citation>
    <scope>NUCLEOTIDE SEQUENCE [LARGE SCALE GENOMIC DNA]</scope>
    <source>
        <strain evidence="4">Ec32 / CCAP1310/4</strain>
    </source>
</reference>
<feature type="compositionally biased region" description="Basic and acidic residues" evidence="2">
    <location>
        <begin position="84"/>
        <end position="95"/>
    </location>
</feature>
<accession>D7FSW4</accession>
<feature type="compositionally biased region" description="Basic and acidic residues" evidence="2">
    <location>
        <begin position="435"/>
        <end position="453"/>
    </location>
</feature>
<organism evidence="3 4">
    <name type="scientific">Ectocarpus siliculosus</name>
    <name type="common">Brown alga</name>
    <name type="synonym">Conferva siliculosa</name>
    <dbReference type="NCBI Taxonomy" id="2880"/>
    <lineage>
        <taxon>Eukaryota</taxon>
        <taxon>Sar</taxon>
        <taxon>Stramenopiles</taxon>
        <taxon>Ochrophyta</taxon>
        <taxon>PX clade</taxon>
        <taxon>Phaeophyceae</taxon>
        <taxon>Ectocarpales</taxon>
        <taxon>Ectocarpaceae</taxon>
        <taxon>Ectocarpus</taxon>
    </lineage>
</organism>
<feature type="region of interest" description="Disordered" evidence="2">
    <location>
        <begin position="657"/>
        <end position="689"/>
    </location>
</feature>